<protein>
    <recommendedName>
        <fullName evidence="3">BTB domain-containing protein</fullName>
    </recommendedName>
</protein>
<dbReference type="EMBL" id="WIGO01000026">
    <property type="protein sequence ID" value="KAF6837323.1"/>
    <property type="molecule type" value="Genomic_DNA"/>
</dbReference>
<organism evidence="1 2">
    <name type="scientific">Colletotrichum plurivorum</name>
    <dbReference type="NCBI Taxonomy" id="2175906"/>
    <lineage>
        <taxon>Eukaryota</taxon>
        <taxon>Fungi</taxon>
        <taxon>Dikarya</taxon>
        <taxon>Ascomycota</taxon>
        <taxon>Pezizomycotina</taxon>
        <taxon>Sordariomycetes</taxon>
        <taxon>Hypocreomycetidae</taxon>
        <taxon>Glomerellales</taxon>
        <taxon>Glomerellaceae</taxon>
        <taxon>Colletotrichum</taxon>
        <taxon>Colletotrichum orchidearum species complex</taxon>
    </lineage>
</organism>
<accession>A0A8H6KUE1</accession>
<dbReference type="Proteomes" id="UP000654918">
    <property type="component" value="Unassembled WGS sequence"/>
</dbReference>
<reference evidence="1" key="1">
    <citation type="journal article" date="2020" name="Phytopathology">
        <title>Genome Sequence Resources of Colletotrichum truncatum, C. plurivorum, C. musicola, and C. sojae: Four Species Pathogenic to Soybean (Glycine max).</title>
        <authorList>
            <person name="Rogerio F."/>
            <person name="Boufleur T.R."/>
            <person name="Ciampi-Guillardi M."/>
            <person name="Sukno S.A."/>
            <person name="Thon M.R."/>
            <person name="Massola Junior N.S."/>
            <person name="Baroncelli R."/>
        </authorList>
    </citation>
    <scope>NUCLEOTIDE SEQUENCE</scope>
    <source>
        <strain evidence="1">LFN00145</strain>
    </source>
</reference>
<comment type="caution">
    <text evidence="1">The sequence shown here is derived from an EMBL/GenBank/DDBJ whole genome shotgun (WGS) entry which is preliminary data.</text>
</comment>
<sequence length="212" mass="24137">MIYAGNTDASSIMSSDPFTFVVGPEKQLFYMHSALVASLSIQLDRTDDCDVEAFLAFSEFAYTEKYSVPEFNDIGTLNGGSEDGADVTPERRRTKEYLLRLLIFHSKICSFADRHFMDDLQDFGMARLRNALHDVVLNSEGAGVIVQFLTETYAEAPKKVKWVIDTYLGSRVGRLWDNEDFRSFVKEKSPLASLEYKPRSGKSSQDKEERRR</sequence>
<evidence type="ECO:0000313" key="1">
    <source>
        <dbReference type="EMBL" id="KAF6837323.1"/>
    </source>
</evidence>
<gene>
    <name evidence="1" type="ORF">CPLU01_03187</name>
</gene>
<name>A0A8H6KUE1_9PEZI</name>
<evidence type="ECO:0000313" key="2">
    <source>
        <dbReference type="Proteomes" id="UP000654918"/>
    </source>
</evidence>
<dbReference type="AlphaFoldDB" id="A0A8H6KUE1"/>
<keyword evidence="2" id="KW-1185">Reference proteome</keyword>
<proteinExistence type="predicted"/>
<evidence type="ECO:0008006" key="3">
    <source>
        <dbReference type="Google" id="ProtNLM"/>
    </source>
</evidence>